<dbReference type="EMBL" id="JABFUD020000023">
    <property type="protein sequence ID" value="KAI5061221.1"/>
    <property type="molecule type" value="Genomic_DNA"/>
</dbReference>
<dbReference type="PANTHER" id="PTHR32176:SF92">
    <property type="entry name" value="XYLOSE ISOMERASE"/>
    <property type="match status" value="1"/>
</dbReference>
<accession>A0A9D4U416</accession>
<keyword evidence="2 3" id="KW-0443">Lipid metabolism</keyword>
<comment type="similarity">
    <text evidence="1 4">Belongs to the patatin family.</text>
</comment>
<dbReference type="PANTHER" id="PTHR32176">
    <property type="entry name" value="XYLOSE ISOMERASE"/>
    <property type="match status" value="1"/>
</dbReference>
<keyword evidence="7" id="KW-1185">Reference proteome</keyword>
<dbReference type="Gene3D" id="3.40.1090.10">
    <property type="entry name" value="Cytosolic phospholipase A2 catalytic domain"/>
    <property type="match status" value="1"/>
</dbReference>
<organism evidence="6 7">
    <name type="scientific">Adiantum capillus-veneris</name>
    <name type="common">Maidenhair fern</name>
    <dbReference type="NCBI Taxonomy" id="13818"/>
    <lineage>
        <taxon>Eukaryota</taxon>
        <taxon>Viridiplantae</taxon>
        <taxon>Streptophyta</taxon>
        <taxon>Embryophyta</taxon>
        <taxon>Tracheophyta</taxon>
        <taxon>Polypodiopsida</taxon>
        <taxon>Polypodiidae</taxon>
        <taxon>Polypodiales</taxon>
        <taxon>Pteridineae</taxon>
        <taxon>Pteridaceae</taxon>
        <taxon>Vittarioideae</taxon>
        <taxon>Adiantum</taxon>
    </lineage>
</organism>
<name>A0A9D4U416_ADICA</name>
<proteinExistence type="inferred from homology"/>
<dbReference type="PROSITE" id="PS51635">
    <property type="entry name" value="PNPLA"/>
    <property type="match status" value="1"/>
</dbReference>
<dbReference type="SUPFAM" id="SSF52151">
    <property type="entry name" value="FabD/lysophospholipase-like"/>
    <property type="match status" value="1"/>
</dbReference>
<dbReference type="EC" id="3.1.1.-" evidence="4"/>
<dbReference type="Pfam" id="PF01734">
    <property type="entry name" value="Patatin"/>
    <property type="match status" value="1"/>
</dbReference>
<reference evidence="6" key="1">
    <citation type="submission" date="2021-01" db="EMBL/GenBank/DDBJ databases">
        <title>Adiantum capillus-veneris genome.</title>
        <authorList>
            <person name="Fang Y."/>
            <person name="Liao Q."/>
        </authorList>
    </citation>
    <scope>NUCLEOTIDE SEQUENCE</scope>
    <source>
        <strain evidence="6">H3</strain>
        <tissue evidence="6">Leaf</tissue>
    </source>
</reference>
<feature type="domain" description="PNPLA" evidence="5">
    <location>
        <begin position="31"/>
        <end position="239"/>
    </location>
</feature>
<dbReference type="Proteomes" id="UP000886520">
    <property type="component" value="Chromosome 23"/>
</dbReference>
<dbReference type="GO" id="GO:0047372">
    <property type="term" value="F:monoacylglycerol lipase activity"/>
    <property type="evidence" value="ECO:0007669"/>
    <property type="project" value="TreeGrafter"/>
</dbReference>
<evidence type="ECO:0000256" key="3">
    <source>
        <dbReference type="PROSITE-ProRule" id="PRU01161"/>
    </source>
</evidence>
<evidence type="ECO:0000259" key="5">
    <source>
        <dbReference type="PROSITE" id="PS51635"/>
    </source>
</evidence>
<protein>
    <recommendedName>
        <fullName evidence="4">Patatin</fullName>
        <ecNumber evidence="4">3.1.1.-</ecNumber>
    </recommendedName>
</protein>
<evidence type="ECO:0000256" key="1">
    <source>
        <dbReference type="ARBA" id="ARBA00010240"/>
    </source>
</evidence>
<gene>
    <name evidence="6" type="ORF">GOP47_0023726</name>
</gene>
<feature type="active site" description="Nucleophile" evidence="3">
    <location>
        <position position="75"/>
    </location>
</feature>
<comment type="function">
    <text evidence="4">Lipolytic acyl hydrolase (LAH).</text>
</comment>
<keyword evidence="3 4" id="KW-0378">Hydrolase</keyword>
<dbReference type="AlphaFoldDB" id="A0A9D4U416"/>
<evidence type="ECO:0000313" key="6">
    <source>
        <dbReference type="EMBL" id="KAI5061221.1"/>
    </source>
</evidence>
<comment type="domain">
    <text evidence="4">The nitrogen atoms of the two glycine residues in the GGXR motif define the oxyanion hole, and stabilize the oxyanion that forms during the nucleophilic attack by the catalytic serine during substrate cleavage.</text>
</comment>
<feature type="short sequence motif" description="DGA/G" evidence="3">
    <location>
        <begin position="226"/>
        <end position="228"/>
    </location>
</feature>
<comment type="caution">
    <text evidence="6">The sequence shown here is derived from an EMBL/GenBank/DDBJ whole genome shotgun (WGS) entry which is preliminary data.</text>
</comment>
<dbReference type="OrthoDB" id="1658288at2759"/>
<dbReference type="InterPro" id="IPR002641">
    <property type="entry name" value="PNPLA_dom"/>
</dbReference>
<keyword evidence="3 4" id="KW-0442">Lipid degradation</keyword>
<dbReference type="GO" id="GO:0016042">
    <property type="term" value="P:lipid catabolic process"/>
    <property type="evidence" value="ECO:0007669"/>
    <property type="project" value="UniProtKB-UniRule"/>
</dbReference>
<evidence type="ECO:0000256" key="4">
    <source>
        <dbReference type="RuleBase" id="RU361262"/>
    </source>
</evidence>
<feature type="short sequence motif" description="GXGXXG" evidence="3">
    <location>
        <begin position="35"/>
        <end position="40"/>
    </location>
</feature>
<dbReference type="InterPro" id="IPR016035">
    <property type="entry name" value="Acyl_Trfase/lysoPLipase"/>
</dbReference>
<dbReference type="GO" id="GO:0004620">
    <property type="term" value="F:phospholipase activity"/>
    <property type="evidence" value="ECO:0007669"/>
    <property type="project" value="TreeGrafter"/>
</dbReference>
<evidence type="ECO:0000256" key="2">
    <source>
        <dbReference type="ARBA" id="ARBA00023098"/>
    </source>
</evidence>
<feature type="active site" description="Proton acceptor" evidence="3">
    <location>
        <position position="226"/>
    </location>
</feature>
<evidence type="ECO:0000313" key="7">
    <source>
        <dbReference type="Proteomes" id="UP000886520"/>
    </source>
</evidence>
<sequence length="418" mass="46461">MLQAQVSSTVAGLTMHPLNFHGEKGGRITILSIDGGGVRGIIPATQLQCLEKQLQELDGMDARIADYFDVIAGTSTGGLIATLLTTPNGEGRPRFDTEEIISLYMSLSKEVFPPKKAGFFSSAKQLMTMLHGPKYSAKGLESLLLETLKDVKLSNTTTELLIPTFDINLMQPIFFSTSEAKQDKLKNPFLRDVCRGTSAAPTFLPPYFFQTHDQECQNFRDYNLVDGALAENNPAFLSIIHILKENFKGNQKFCKRIKDKDYKSLLVLSLGTGSVSKSYSATDASHWGVLKWVYKEGQVPIVDMCFDGSADMVDFNLHVLFQTLECGDNYLRIQAPNLSSKNSAVDDARDENLENLLQIGNTLLDEQVTTVDVATGKYIPQLNKGSNRDALARFARELVMESRARKEIRENEEQLPQL</sequence>
<feature type="short sequence motif" description="GXSXG" evidence="3">
    <location>
        <begin position="73"/>
        <end position="77"/>
    </location>
</feature>